<comment type="catalytic activity">
    <reaction evidence="11">
        <text>L-aspartate + ATP = 4-phospho-L-aspartate + ADP</text>
        <dbReference type="Rhea" id="RHEA:23776"/>
        <dbReference type="ChEBI" id="CHEBI:29991"/>
        <dbReference type="ChEBI" id="CHEBI:30616"/>
        <dbReference type="ChEBI" id="CHEBI:57535"/>
        <dbReference type="ChEBI" id="CHEBI:456216"/>
        <dbReference type="EC" id="2.7.2.4"/>
    </reaction>
</comment>
<feature type="domain" description="ACT" evidence="13">
    <location>
        <begin position="46"/>
        <end position="120"/>
    </location>
</feature>
<dbReference type="SUPFAM" id="SSF55021">
    <property type="entry name" value="ACT-like"/>
    <property type="match status" value="2"/>
</dbReference>
<organism evidence="14 15">
    <name type="scientific">Bifidobacterium minimum</name>
    <dbReference type="NCBI Taxonomy" id="1693"/>
    <lineage>
        <taxon>Bacteria</taxon>
        <taxon>Bacillati</taxon>
        <taxon>Actinomycetota</taxon>
        <taxon>Actinomycetes</taxon>
        <taxon>Bifidobacteriales</taxon>
        <taxon>Bifidobacteriaceae</taxon>
        <taxon>Bifidobacterium</taxon>
    </lineage>
</organism>
<evidence type="ECO:0000313" key="14">
    <source>
        <dbReference type="EMBL" id="KFI73564.1"/>
    </source>
</evidence>
<dbReference type="GO" id="GO:0005524">
    <property type="term" value="F:ATP binding"/>
    <property type="evidence" value="ECO:0007669"/>
    <property type="project" value="UniProtKB-KW"/>
</dbReference>
<evidence type="ECO:0000256" key="12">
    <source>
        <dbReference type="SAM" id="MobiDB-lite"/>
    </source>
</evidence>
<evidence type="ECO:0000256" key="7">
    <source>
        <dbReference type="ARBA" id="ARBA00022741"/>
    </source>
</evidence>
<keyword evidence="15" id="KW-1185">Reference proteome</keyword>
<dbReference type="InterPro" id="IPR045865">
    <property type="entry name" value="ACT-like_dom_sf"/>
</dbReference>
<evidence type="ECO:0000256" key="10">
    <source>
        <dbReference type="ARBA" id="ARBA00023154"/>
    </source>
</evidence>
<feature type="region of interest" description="Disordered" evidence="12">
    <location>
        <begin position="1"/>
        <end position="22"/>
    </location>
</feature>
<comment type="caution">
    <text evidence="14">The sequence shown here is derived from an EMBL/GenBank/DDBJ whole genome shotgun (WGS) entry which is preliminary data.</text>
</comment>
<dbReference type="GO" id="GO:0009090">
    <property type="term" value="P:homoserine biosynthetic process"/>
    <property type="evidence" value="ECO:0007669"/>
    <property type="project" value="TreeGrafter"/>
</dbReference>
<accession>A0A087BRB4</accession>
<keyword evidence="8 14" id="KW-0418">Kinase</keyword>
<dbReference type="InterPro" id="IPR002912">
    <property type="entry name" value="ACT_dom"/>
</dbReference>
<feature type="domain" description="ACT" evidence="13">
    <location>
        <begin position="126"/>
        <end position="199"/>
    </location>
</feature>
<keyword evidence="6 14" id="KW-0808">Transferase</keyword>
<dbReference type="STRING" id="1693.BMIN_0999"/>
<keyword evidence="9" id="KW-0067">ATP-binding</keyword>
<dbReference type="eggNOG" id="COG0527">
    <property type="taxonomic scope" value="Bacteria"/>
</dbReference>
<dbReference type="Pfam" id="PF22468">
    <property type="entry name" value="ACT_9"/>
    <property type="match status" value="2"/>
</dbReference>
<protein>
    <recommendedName>
        <fullName evidence="5">aspartate kinase</fullName>
        <ecNumber evidence="5">2.7.2.4</ecNumber>
    </recommendedName>
</protein>
<dbReference type="Gene3D" id="3.30.2130.10">
    <property type="entry name" value="VC0802-like"/>
    <property type="match status" value="1"/>
</dbReference>
<dbReference type="EC" id="2.7.2.4" evidence="5"/>
<evidence type="ECO:0000256" key="1">
    <source>
        <dbReference type="ARBA" id="ARBA00003121"/>
    </source>
</evidence>
<dbReference type="GO" id="GO:0009089">
    <property type="term" value="P:lysine biosynthetic process via diaminopimelate"/>
    <property type="evidence" value="ECO:0007669"/>
    <property type="project" value="TreeGrafter"/>
</dbReference>
<evidence type="ECO:0000313" key="15">
    <source>
        <dbReference type="Proteomes" id="UP000029014"/>
    </source>
</evidence>
<dbReference type="PANTHER" id="PTHR21499">
    <property type="entry name" value="ASPARTATE KINASE"/>
    <property type="match status" value="1"/>
</dbReference>
<evidence type="ECO:0000256" key="2">
    <source>
        <dbReference type="ARBA" id="ARBA00004986"/>
    </source>
</evidence>
<dbReference type="FunFam" id="3.30.2130.10:FF:000001">
    <property type="entry name" value="Bifunctional aspartokinase/homoserine dehydrogenase"/>
    <property type="match status" value="1"/>
</dbReference>
<reference evidence="14 15" key="1">
    <citation type="submission" date="2014-03" db="EMBL/GenBank/DDBJ databases">
        <title>Genomics of Bifidobacteria.</title>
        <authorList>
            <person name="Ventura M."/>
            <person name="Milani C."/>
            <person name="Lugli G.A."/>
        </authorList>
    </citation>
    <scope>NUCLEOTIDE SEQUENCE [LARGE SCALE GENOMIC DNA]</scope>
    <source>
        <strain evidence="14 15">LMG 11592</strain>
    </source>
</reference>
<dbReference type="RefSeq" id="WP_022861219.1">
    <property type="nucleotide sequence ID" value="NZ_JGZD01000006.1"/>
</dbReference>
<dbReference type="UniPathway" id="UPA00050">
    <property type="reaction ID" value="UER00461"/>
</dbReference>
<evidence type="ECO:0000256" key="5">
    <source>
        <dbReference type="ARBA" id="ARBA00013059"/>
    </source>
</evidence>
<proteinExistence type="inferred from homology"/>
<dbReference type="GO" id="GO:0004072">
    <property type="term" value="F:aspartate kinase activity"/>
    <property type="evidence" value="ECO:0007669"/>
    <property type="project" value="UniProtKB-EC"/>
</dbReference>
<dbReference type="Proteomes" id="UP000029014">
    <property type="component" value="Unassembled WGS sequence"/>
</dbReference>
<dbReference type="GO" id="GO:0005829">
    <property type="term" value="C:cytosol"/>
    <property type="evidence" value="ECO:0007669"/>
    <property type="project" value="TreeGrafter"/>
</dbReference>
<keyword evidence="10" id="KW-0457">Lysine biosynthesis</keyword>
<dbReference type="AlphaFoldDB" id="A0A087BRB4"/>
<evidence type="ECO:0000256" key="9">
    <source>
        <dbReference type="ARBA" id="ARBA00022840"/>
    </source>
</evidence>
<dbReference type="InterPro" id="IPR054352">
    <property type="entry name" value="ACT_Aspartokinase"/>
</dbReference>
<dbReference type="PROSITE" id="PS51671">
    <property type="entry name" value="ACT"/>
    <property type="match status" value="2"/>
</dbReference>
<dbReference type="EMBL" id="JGZD01000006">
    <property type="protein sequence ID" value="KFI73564.1"/>
    <property type="molecule type" value="Genomic_DNA"/>
</dbReference>
<comment type="pathway">
    <text evidence="2">Amino-acid biosynthesis; L-methionine biosynthesis via de novo pathway; L-homoserine from L-aspartate: step 1/3.</text>
</comment>
<evidence type="ECO:0000256" key="8">
    <source>
        <dbReference type="ARBA" id="ARBA00022777"/>
    </source>
</evidence>
<comment type="pathway">
    <text evidence="3">Amino-acid biosynthesis; L-threonine biosynthesis; L-threonine from L-aspartate: step 1/5.</text>
</comment>
<dbReference type="UniPathway" id="UPA00051">
    <property type="reaction ID" value="UER00462"/>
</dbReference>
<evidence type="ECO:0000256" key="4">
    <source>
        <dbReference type="ARBA" id="ARBA00010122"/>
    </source>
</evidence>
<dbReference type="PANTHER" id="PTHR21499:SF3">
    <property type="entry name" value="ASPARTOKINASE"/>
    <property type="match status" value="1"/>
</dbReference>
<evidence type="ECO:0000256" key="3">
    <source>
        <dbReference type="ARBA" id="ARBA00005139"/>
    </source>
</evidence>
<gene>
    <name evidence="14" type="ORF">BMIN_0999</name>
</gene>
<evidence type="ECO:0000259" key="13">
    <source>
        <dbReference type="PROSITE" id="PS51671"/>
    </source>
</evidence>
<keyword evidence="10" id="KW-0028">Amino-acid biosynthesis</keyword>
<sequence>MSDSKEQTETGETSAANMSMGDIFPDLGPESPVISGVAHDRSECLVTLRAVHDEPGMAAKVFTVLAEEGVNVDMIVQAGASTGTVDISFTVPESSSRRVGDVLRANRDVLGYQAVDVNPRVGKVAVVGVGMKTHSGLAAKFFTALSSRGINVLMISTSEIRIAALVALDDLDEAVRALHTAYGLDSDKVEAVVYGGTGR</sequence>
<dbReference type="GO" id="GO:0009088">
    <property type="term" value="P:threonine biosynthetic process"/>
    <property type="evidence" value="ECO:0007669"/>
    <property type="project" value="UniProtKB-UniPathway"/>
</dbReference>
<comment type="function">
    <text evidence="1">Catalyzes the phosphorylation of the beta-carboxyl group of aspartic acid with ATP to yield 4-phospho-L-aspartate, which is involved in the branched biosynthetic pathway leading to the biosynthesis of amino acids threonine, isoleucine and methionine.</text>
</comment>
<dbReference type="CDD" id="cd04913">
    <property type="entry name" value="ACT_AKii-LysC-BS-like_1"/>
    <property type="match status" value="1"/>
</dbReference>
<dbReference type="CDD" id="cd04923">
    <property type="entry name" value="ACT_AK-LysC-DapG-like_2"/>
    <property type="match status" value="1"/>
</dbReference>
<name>A0A087BRB4_9BIFI</name>
<evidence type="ECO:0000256" key="11">
    <source>
        <dbReference type="ARBA" id="ARBA00047872"/>
    </source>
</evidence>
<evidence type="ECO:0000256" key="6">
    <source>
        <dbReference type="ARBA" id="ARBA00022679"/>
    </source>
</evidence>
<keyword evidence="7" id="KW-0547">Nucleotide-binding</keyword>
<comment type="similarity">
    <text evidence="4">Belongs to the aspartokinase family.</text>
</comment>